<dbReference type="InterPro" id="IPR003343">
    <property type="entry name" value="Big_2"/>
</dbReference>
<proteinExistence type="predicted"/>
<reference evidence="2 3" key="1">
    <citation type="submission" date="2018-01" db="EMBL/GenBank/DDBJ databases">
        <title>A novel member of the phylum Bacteroidetes isolated from glacier ice.</title>
        <authorList>
            <person name="Liu Q."/>
            <person name="Xin Y.-H."/>
        </authorList>
    </citation>
    <scope>NUCLEOTIDE SEQUENCE [LARGE SCALE GENOMIC DNA]</scope>
    <source>
        <strain evidence="2 3">RB1R16</strain>
    </source>
</reference>
<feature type="domain" description="BIG2" evidence="1">
    <location>
        <begin position="1030"/>
        <end position="1100"/>
    </location>
</feature>
<sequence length="1504" mass="150242">MRKKYPMQFNSSIMSKCLVLLLCLTGSYITCWSQKVFSPTSNSSITGGATYCQNAAATQLSYTYNTCNTGSGVSSGSSITISWYSNITNSTSGGTLVSSVTGNCAIAATGNTTYVPITTVTGTLYYYSQITWSGSGTCNVSGTLTSGITSVMVTTIPGTITGATTGCVGTTLTLSNSVPGGTWASSANPTATISTGGIVSAVATGTATISYSIGTCRSTTSFSVIANPPSITGSTTNVCEGATISYSNTTTGGTWTTGNSAIATIDMSSPVNISGITAGTTNITYTAPTGCYITKAVTVNIQPAAITGIAVACVGYQSTLYNSIPGGVWSSTATVRATIDASTGVAGSVAFGGTALMYYTIGTCSSTVLFTINTNPLNIAGTNTVCQNAITTLTDASTPGTWSISNASIATINNSVSVGVTGITAGTTTITFTSANNCYITRPVIVNVAPGPITGPTSVCLGSSTSLGNSVAGGIWLSSVPSRASIDSNSGIVSTLTTGASTISYSVGNCKAGVVLTVAAVPAVIGATQTSVCEGSTITFTNTVNGGTWSSSNTSVATISATGIIRGVTAGTATITYMLGSCYVTRTATVNIQPGPITGTVSSCHSSSVTLSNAVPSGVWSSASPTKATISASGVVTTVANGTSVISYTIASCASGMTFTTLVVPTIITGASSVVCQNATRAYLDTAVGGTWTSANTAIASVNASTGLVSGVTPGTTTITYSTGCGANTTRPITVNIAPAAIAGSTAFCAGVISSLTNSVSGGVWSSGTTAVGTINSSTGAISPLSAGTSLISYIIGGTCGANRTITVSTQPAAISGLSVLCNPGSITLSNSVTGGTWTSSNTALATVNSLTGIVTAVGTGSADITYSTGCGTPVIKTINVFTTPAAISGSNTVCTGTITSLTNATPSGTWTSSNLTAATINSSTGAMTAVSAGNITITYTVGAACTATYPVTINTQPGVINSVSFLCSGVPATLSNAVAGGSWTSSAPGIITINSSTGLATGLSAGTSNITYANASCIAATTLTNTAQPATPSAITGIFSLCQGLQTTLASLTTGSVWSSSNSSIATIHSLTGLILAGSPGTANISYTTSNICGSASTVHTFTVSANPTASIVTPPVICLGTTGIIVFNGTPGATVTFNIDGGSNIMHILPGGSYSLSTGLVVANHIYNLVEVHDASCSTTINTVANANVISMQWVGGASGHETSWDYAGNWSCGFVPDSVTDVTIASGTLYPPTIPAGGSAFARNLILDSGTTITANTGSKLNVKGTLSNNGQFTGAGTLQLKGPAFQNIYGIGTISNLELINVWGASISAASSITIKNSFTIISGTFNTNDSLLLASDSSGTARIGYLPMGSSITGKMTIQQYIPGGYRRYRFVSHPFNSAISLSQVQKCIDITGIGGSFNGFTSTSTNASSVFRLDPYKSNSTLGYDPGWKPFTKINISAADTNKFQRYQGLRLFVRGAKGQGLGYTFLYNPSPVTIAITGTINQGAQLVTLARGVDPGL</sequence>
<dbReference type="InterPro" id="IPR008964">
    <property type="entry name" value="Invasin/intimin_cell_adhesion"/>
</dbReference>
<dbReference type="SMART" id="SM00635">
    <property type="entry name" value="BID_2"/>
    <property type="match status" value="7"/>
</dbReference>
<dbReference type="EMBL" id="PPSL01000002">
    <property type="protein sequence ID" value="PQJ11252.1"/>
    <property type="molecule type" value="Genomic_DNA"/>
</dbReference>
<protein>
    <recommendedName>
        <fullName evidence="1">BIG2 domain-containing protein</fullName>
    </recommendedName>
</protein>
<evidence type="ECO:0000259" key="1">
    <source>
        <dbReference type="SMART" id="SM00635"/>
    </source>
</evidence>
<dbReference type="SUPFAM" id="SSF49373">
    <property type="entry name" value="Invasin/intimin cell-adhesion fragments"/>
    <property type="match status" value="3"/>
</dbReference>
<feature type="domain" description="BIG2" evidence="1">
    <location>
        <begin position="368"/>
        <end position="444"/>
    </location>
</feature>
<keyword evidence="3" id="KW-1185">Reference proteome</keyword>
<feature type="domain" description="BIG2" evidence="1">
    <location>
        <begin position="147"/>
        <end position="223"/>
    </location>
</feature>
<dbReference type="Proteomes" id="UP000239872">
    <property type="component" value="Unassembled WGS sequence"/>
</dbReference>
<comment type="caution">
    <text evidence="2">The sequence shown here is derived from an EMBL/GenBank/DDBJ whole genome shotgun (WGS) entry which is preliminary data.</text>
</comment>
<name>A0A2S7SWE2_9BACT</name>
<dbReference type="Gene3D" id="2.60.40.1080">
    <property type="match status" value="6"/>
</dbReference>
<dbReference type="Pfam" id="PF02368">
    <property type="entry name" value="Big_2"/>
    <property type="match status" value="4"/>
</dbReference>
<feature type="domain" description="BIG2" evidence="1">
    <location>
        <begin position="882"/>
        <end position="952"/>
    </location>
</feature>
<accession>A0A2S7SWE2</accession>
<feature type="domain" description="BIG2" evidence="1">
    <location>
        <begin position="662"/>
        <end position="731"/>
    </location>
</feature>
<organism evidence="2 3">
    <name type="scientific">Flavipsychrobacter stenotrophus</name>
    <dbReference type="NCBI Taxonomy" id="2077091"/>
    <lineage>
        <taxon>Bacteria</taxon>
        <taxon>Pseudomonadati</taxon>
        <taxon>Bacteroidota</taxon>
        <taxon>Chitinophagia</taxon>
        <taxon>Chitinophagales</taxon>
        <taxon>Chitinophagaceae</taxon>
        <taxon>Flavipsychrobacter</taxon>
    </lineage>
</organism>
<feature type="domain" description="BIG2" evidence="1">
    <location>
        <begin position="519"/>
        <end position="585"/>
    </location>
</feature>
<gene>
    <name evidence="2" type="ORF">CJD36_005455</name>
</gene>
<feature type="domain" description="BIG2" evidence="1">
    <location>
        <begin position="802"/>
        <end position="879"/>
    </location>
</feature>
<evidence type="ECO:0000313" key="2">
    <source>
        <dbReference type="EMBL" id="PQJ11252.1"/>
    </source>
</evidence>
<evidence type="ECO:0000313" key="3">
    <source>
        <dbReference type="Proteomes" id="UP000239872"/>
    </source>
</evidence>